<dbReference type="AlphaFoldDB" id="A0A9P4NNV7"/>
<dbReference type="Proteomes" id="UP000800235">
    <property type="component" value="Unassembled WGS sequence"/>
</dbReference>
<dbReference type="EMBL" id="MU007054">
    <property type="protein sequence ID" value="KAF2428654.1"/>
    <property type="molecule type" value="Genomic_DNA"/>
</dbReference>
<sequence length="159" mass="18346">MDLGGLSVGATPSLLPFRAVFDWTNSSKVATPKTCLHKLNQEQDVARHRFTHIFRGLSHCQHFQQLFHVLVSFMSSPRLRDYPRFPKSPSYEYSRTQSISFHYRSIICPIFSIRNVVIIEGTRKRGGMTMCNQFWAAIFIRSYCHVSCLALNRDMITQG</sequence>
<proteinExistence type="predicted"/>
<name>A0A9P4NNV7_9PEZI</name>
<protein>
    <submittedName>
        <fullName evidence="1">Uncharacterized protein</fullName>
    </submittedName>
</protein>
<keyword evidence="2" id="KW-1185">Reference proteome</keyword>
<evidence type="ECO:0000313" key="2">
    <source>
        <dbReference type="Proteomes" id="UP000800235"/>
    </source>
</evidence>
<reference evidence="1" key="1">
    <citation type="journal article" date="2020" name="Stud. Mycol.">
        <title>101 Dothideomycetes genomes: a test case for predicting lifestyles and emergence of pathogens.</title>
        <authorList>
            <person name="Haridas S."/>
            <person name="Albert R."/>
            <person name="Binder M."/>
            <person name="Bloem J."/>
            <person name="Labutti K."/>
            <person name="Salamov A."/>
            <person name="Andreopoulos B."/>
            <person name="Baker S."/>
            <person name="Barry K."/>
            <person name="Bills G."/>
            <person name="Bluhm B."/>
            <person name="Cannon C."/>
            <person name="Castanera R."/>
            <person name="Culley D."/>
            <person name="Daum C."/>
            <person name="Ezra D."/>
            <person name="Gonzalez J."/>
            <person name="Henrissat B."/>
            <person name="Kuo A."/>
            <person name="Liang C."/>
            <person name="Lipzen A."/>
            <person name="Lutzoni F."/>
            <person name="Magnuson J."/>
            <person name="Mondo S."/>
            <person name="Nolan M."/>
            <person name="Ohm R."/>
            <person name="Pangilinan J."/>
            <person name="Park H.-J."/>
            <person name="Ramirez L."/>
            <person name="Alfaro M."/>
            <person name="Sun H."/>
            <person name="Tritt A."/>
            <person name="Yoshinaga Y."/>
            <person name="Zwiers L.-H."/>
            <person name="Turgeon B."/>
            <person name="Goodwin S."/>
            <person name="Spatafora J."/>
            <person name="Crous P."/>
            <person name="Grigoriev I."/>
        </authorList>
    </citation>
    <scope>NUCLEOTIDE SEQUENCE</scope>
    <source>
        <strain evidence="1">CBS 130266</strain>
    </source>
</reference>
<accession>A0A9P4NNV7</accession>
<organism evidence="1 2">
    <name type="scientific">Tothia fuscella</name>
    <dbReference type="NCBI Taxonomy" id="1048955"/>
    <lineage>
        <taxon>Eukaryota</taxon>
        <taxon>Fungi</taxon>
        <taxon>Dikarya</taxon>
        <taxon>Ascomycota</taxon>
        <taxon>Pezizomycotina</taxon>
        <taxon>Dothideomycetes</taxon>
        <taxon>Pleosporomycetidae</taxon>
        <taxon>Venturiales</taxon>
        <taxon>Cylindrosympodiaceae</taxon>
        <taxon>Tothia</taxon>
    </lineage>
</organism>
<comment type="caution">
    <text evidence="1">The sequence shown here is derived from an EMBL/GenBank/DDBJ whole genome shotgun (WGS) entry which is preliminary data.</text>
</comment>
<gene>
    <name evidence="1" type="ORF">EJ08DRAFT_322855</name>
</gene>
<evidence type="ECO:0000313" key="1">
    <source>
        <dbReference type="EMBL" id="KAF2428654.1"/>
    </source>
</evidence>